<feature type="transmembrane region" description="Helical" evidence="6">
    <location>
        <begin position="342"/>
        <end position="364"/>
    </location>
</feature>
<evidence type="ECO:0000256" key="6">
    <source>
        <dbReference type="SAM" id="Phobius"/>
    </source>
</evidence>
<feature type="transmembrane region" description="Helical" evidence="6">
    <location>
        <begin position="87"/>
        <end position="109"/>
    </location>
</feature>
<feature type="transmembrane region" description="Helical" evidence="6">
    <location>
        <begin position="289"/>
        <end position="307"/>
    </location>
</feature>
<evidence type="ECO:0000256" key="1">
    <source>
        <dbReference type="ARBA" id="ARBA00004651"/>
    </source>
</evidence>
<feature type="transmembrane region" description="Helical" evidence="6">
    <location>
        <begin position="12"/>
        <end position="33"/>
    </location>
</feature>
<evidence type="ECO:0000256" key="2">
    <source>
        <dbReference type="ARBA" id="ARBA00022475"/>
    </source>
</evidence>
<organism evidence="7 8">
    <name type="scientific">Spiroplasma gladiatoris</name>
    <dbReference type="NCBI Taxonomy" id="2143"/>
    <lineage>
        <taxon>Bacteria</taxon>
        <taxon>Bacillati</taxon>
        <taxon>Mycoplasmatota</taxon>
        <taxon>Mollicutes</taxon>
        <taxon>Entomoplasmatales</taxon>
        <taxon>Spiroplasmataceae</taxon>
        <taxon>Spiroplasma</taxon>
    </lineage>
</organism>
<evidence type="ECO:0000256" key="5">
    <source>
        <dbReference type="ARBA" id="ARBA00023136"/>
    </source>
</evidence>
<keyword evidence="3 6" id="KW-0812">Transmembrane</keyword>
<feature type="transmembrane region" description="Helical" evidence="6">
    <location>
        <begin position="45"/>
        <end position="66"/>
    </location>
</feature>
<dbReference type="GO" id="GO:0022857">
    <property type="term" value="F:transmembrane transporter activity"/>
    <property type="evidence" value="ECO:0007669"/>
    <property type="project" value="InterPro"/>
</dbReference>
<dbReference type="Gene3D" id="1.20.1740.10">
    <property type="entry name" value="Amino acid/polyamine transporter I"/>
    <property type="match status" value="1"/>
</dbReference>
<dbReference type="InterPro" id="IPR050367">
    <property type="entry name" value="APC_superfamily"/>
</dbReference>
<evidence type="ECO:0000256" key="3">
    <source>
        <dbReference type="ARBA" id="ARBA00022692"/>
    </source>
</evidence>
<dbReference type="PANTHER" id="PTHR42770:SF7">
    <property type="entry name" value="MEMBRANE PROTEIN"/>
    <property type="match status" value="1"/>
</dbReference>
<feature type="transmembrane region" description="Helical" evidence="6">
    <location>
        <begin position="242"/>
        <end position="269"/>
    </location>
</feature>
<evidence type="ECO:0000256" key="4">
    <source>
        <dbReference type="ARBA" id="ARBA00022989"/>
    </source>
</evidence>
<proteinExistence type="predicted"/>
<dbReference type="Proteomes" id="UP000294309">
    <property type="component" value="Chromosome"/>
</dbReference>
<dbReference type="KEGG" id="sgq:SGLAD_v1c08330"/>
<keyword evidence="2" id="KW-1003">Cell membrane</keyword>
<dbReference type="AlphaFoldDB" id="A0A4P7AIE3"/>
<dbReference type="PIRSF" id="PIRSF006060">
    <property type="entry name" value="AA_transporter"/>
    <property type="match status" value="1"/>
</dbReference>
<dbReference type="RefSeq" id="WP_134297953.1">
    <property type="nucleotide sequence ID" value="NZ_CP038013.1"/>
</dbReference>
<accession>A0A4P7AIE3</accession>
<dbReference type="PANTHER" id="PTHR42770">
    <property type="entry name" value="AMINO ACID TRANSPORTER-RELATED"/>
    <property type="match status" value="1"/>
</dbReference>
<dbReference type="EMBL" id="CP038013">
    <property type="protein sequence ID" value="QBQ08032.1"/>
    <property type="molecule type" value="Genomic_DNA"/>
</dbReference>
<feature type="transmembrane region" description="Helical" evidence="6">
    <location>
        <begin position="210"/>
        <end position="230"/>
    </location>
</feature>
<keyword evidence="4 6" id="KW-1133">Transmembrane helix</keyword>
<feature type="transmembrane region" description="Helical" evidence="6">
    <location>
        <begin position="129"/>
        <end position="157"/>
    </location>
</feature>
<keyword evidence="5 6" id="KW-0472">Membrane</keyword>
<gene>
    <name evidence="7" type="ORF">SGLAD_v1c08330</name>
</gene>
<evidence type="ECO:0000313" key="8">
    <source>
        <dbReference type="Proteomes" id="UP000294309"/>
    </source>
</evidence>
<sequence length="514" mass="57516">MKTKKEQLSLFNLIWIGFSFIAGITYTASFSTILASETGVGNHIYWIFLIEGFVAYMCAWTFARLVQIHPEANGGGAQYVRTAFGKFWGLLMGMINYAVIPAIAVNLLVTMVRANFDNLAGFDSQTNTWGLWGSFGSLYLDLIAFGLCGLATSILFLGMRRYRIASTCIAYITWIITLLLVIFGIVGGALNLNAGNNGLKTYASKINVSNFSSTFTSIFFAFCGLEIAITSGKNIKNRQRNVPISIMVIMFASTLFYMLFTLIVMLAVSPEPFGGNPNLQIFKSLNNDFINTAGRIIVIICTLLMRFNSSLQVSLFGGSTLEPLAKQKFISKIFAKENKESIPVAGVLANCVVFIIACIMFIFIPDIVQGITQKQTPFDYATLASVASILLISIYMMIIPVAIYQGIKKNMKVRIWEYIGWSITIAFLIFVLGTYFYNLILDYTKLYDSGSLDIQKLFKCTFQLIYFVSVVLISVILYHVYHKKQIKKVQNNPELLAELKENEKVYTIIKNETK</sequence>
<feature type="transmembrane region" description="Helical" evidence="6">
    <location>
        <begin position="419"/>
        <end position="441"/>
    </location>
</feature>
<comment type="subcellular location">
    <subcellularLocation>
        <location evidence="1">Cell membrane</location>
        <topology evidence="1">Multi-pass membrane protein</topology>
    </subcellularLocation>
</comment>
<dbReference type="GO" id="GO:0005886">
    <property type="term" value="C:plasma membrane"/>
    <property type="evidence" value="ECO:0007669"/>
    <property type="project" value="UniProtKB-SubCell"/>
</dbReference>
<keyword evidence="8" id="KW-1185">Reference proteome</keyword>
<feature type="transmembrane region" description="Helical" evidence="6">
    <location>
        <begin position="169"/>
        <end position="190"/>
    </location>
</feature>
<protein>
    <submittedName>
        <fullName evidence="7">Putative permease</fullName>
    </submittedName>
</protein>
<dbReference type="OrthoDB" id="401072at2"/>
<dbReference type="Pfam" id="PF13520">
    <property type="entry name" value="AA_permease_2"/>
    <property type="match status" value="1"/>
</dbReference>
<feature type="transmembrane region" description="Helical" evidence="6">
    <location>
        <begin position="384"/>
        <end position="407"/>
    </location>
</feature>
<feature type="transmembrane region" description="Helical" evidence="6">
    <location>
        <begin position="461"/>
        <end position="481"/>
    </location>
</feature>
<name>A0A4P7AIE3_9MOLU</name>
<evidence type="ECO:0000313" key="7">
    <source>
        <dbReference type="EMBL" id="QBQ08032.1"/>
    </source>
</evidence>
<dbReference type="InterPro" id="IPR002293">
    <property type="entry name" value="AA/rel_permease1"/>
</dbReference>
<reference evidence="7 8" key="1">
    <citation type="submission" date="2019-03" db="EMBL/GenBank/DDBJ databases">
        <title>Complete genome sequence of Spiroplasma gladiatoris TG-1 (DSM 22552).</title>
        <authorList>
            <person name="Lin Y.-C."/>
            <person name="Chou L."/>
            <person name="Kuo C.-H."/>
        </authorList>
    </citation>
    <scope>NUCLEOTIDE SEQUENCE [LARGE SCALE GENOMIC DNA]</scope>
    <source>
        <strain evidence="7 8">TG-1</strain>
    </source>
</reference>